<organism evidence="3 4">
    <name type="scientific">Actinoplanes sandaracinus</name>
    <dbReference type="NCBI Taxonomy" id="3045177"/>
    <lineage>
        <taxon>Bacteria</taxon>
        <taxon>Bacillati</taxon>
        <taxon>Actinomycetota</taxon>
        <taxon>Actinomycetes</taxon>
        <taxon>Micromonosporales</taxon>
        <taxon>Micromonosporaceae</taxon>
        <taxon>Actinoplanes</taxon>
    </lineage>
</organism>
<evidence type="ECO:0000256" key="2">
    <source>
        <dbReference type="SAM" id="SignalP"/>
    </source>
</evidence>
<feature type="region of interest" description="Disordered" evidence="1">
    <location>
        <begin position="23"/>
        <end position="101"/>
    </location>
</feature>
<dbReference type="PROSITE" id="PS51257">
    <property type="entry name" value="PROKAR_LIPOPROTEIN"/>
    <property type="match status" value="1"/>
</dbReference>
<feature type="compositionally biased region" description="Pro residues" evidence="1">
    <location>
        <begin position="26"/>
        <end position="35"/>
    </location>
</feature>
<feature type="chain" id="PRO_5045448220" evidence="2">
    <location>
        <begin position="20"/>
        <end position="190"/>
    </location>
</feature>
<protein>
    <submittedName>
        <fullName evidence="3">Uncharacterized protein</fullName>
    </submittedName>
</protein>
<keyword evidence="2" id="KW-0732">Signal</keyword>
<keyword evidence="4" id="KW-1185">Reference proteome</keyword>
<evidence type="ECO:0000256" key="1">
    <source>
        <dbReference type="SAM" id="MobiDB-lite"/>
    </source>
</evidence>
<dbReference type="RefSeq" id="WP_282759203.1">
    <property type="nucleotide sequence ID" value="NZ_JASCTH010000006.1"/>
</dbReference>
<reference evidence="3 4" key="1">
    <citation type="submission" date="2023-05" db="EMBL/GenBank/DDBJ databases">
        <title>Actinoplanes sp. NEAU-A12 genome sequencing.</title>
        <authorList>
            <person name="Wang Z.-S."/>
        </authorList>
    </citation>
    <scope>NUCLEOTIDE SEQUENCE [LARGE SCALE GENOMIC DNA]</scope>
    <source>
        <strain evidence="3 4">NEAU-A12</strain>
    </source>
</reference>
<feature type="compositionally biased region" description="Low complexity" evidence="1">
    <location>
        <begin position="76"/>
        <end position="100"/>
    </location>
</feature>
<feature type="compositionally biased region" description="Low complexity" evidence="1">
    <location>
        <begin position="36"/>
        <end position="60"/>
    </location>
</feature>
<evidence type="ECO:0000313" key="3">
    <source>
        <dbReference type="EMBL" id="MDI6099168.1"/>
    </source>
</evidence>
<evidence type="ECO:0000313" key="4">
    <source>
        <dbReference type="Proteomes" id="UP001241758"/>
    </source>
</evidence>
<feature type="signal peptide" evidence="2">
    <location>
        <begin position="1"/>
        <end position="19"/>
    </location>
</feature>
<sequence length="190" mass="18558">MSPRTLRLPLVVGALLLSAACGSPPESLPTRPPLPRVSGGLPAGGLAPSAAPTTAWSPPAVTLPTLPGNGTPPPAATTRPATPTTPAATSPSPTPSRAARCAGEPTGAQVVDLAKKDPAVPEGDLAVVDGPYCSGTWSFTMIGMTGAEPLSVVATGVGAALTLVTAGTDVCNPQVKAEAPAGIRALACGF</sequence>
<dbReference type="Proteomes" id="UP001241758">
    <property type="component" value="Unassembled WGS sequence"/>
</dbReference>
<gene>
    <name evidence="3" type="ORF">QLQ12_11220</name>
</gene>
<name>A0ABT6WHI9_9ACTN</name>
<accession>A0ABT6WHI9</accession>
<proteinExistence type="predicted"/>
<dbReference type="EMBL" id="JASCTH010000006">
    <property type="protein sequence ID" value="MDI6099168.1"/>
    <property type="molecule type" value="Genomic_DNA"/>
</dbReference>
<comment type="caution">
    <text evidence="3">The sequence shown here is derived from an EMBL/GenBank/DDBJ whole genome shotgun (WGS) entry which is preliminary data.</text>
</comment>